<proteinExistence type="predicted"/>
<dbReference type="EMBL" id="LJYW01000001">
    <property type="protein sequence ID" value="KPL53213.1"/>
    <property type="molecule type" value="Genomic_DNA"/>
</dbReference>
<evidence type="ECO:0000313" key="2">
    <source>
        <dbReference type="Proteomes" id="UP000048984"/>
    </source>
</evidence>
<gene>
    <name evidence="1" type="ORF">ABB55_14140</name>
</gene>
<keyword evidence="2" id="KW-1185">Reference proteome</keyword>
<name>A0A0P6VPS0_9HYPH</name>
<accession>A0A0P6VPS0</accession>
<dbReference type="Proteomes" id="UP000048984">
    <property type="component" value="Unassembled WGS sequence"/>
</dbReference>
<dbReference type="AlphaFoldDB" id="A0A0P6VPS0"/>
<dbReference type="STRING" id="665126.ABB55_14140"/>
<dbReference type="Pfam" id="PF05489">
    <property type="entry name" value="Phage_tail_X"/>
    <property type="match status" value="1"/>
</dbReference>
<evidence type="ECO:0000313" key="1">
    <source>
        <dbReference type="EMBL" id="KPL53213.1"/>
    </source>
</evidence>
<reference evidence="1 2" key="1">
    <citation type="submission" date="2015-09" db="EMBL/GenBank/DDBJ databases">
        <authorList>
            <person name="Jackson K.R."/>
            <person name="Lunt B.L."/>
            <person name="Fisher J.N.B."/>
            <person name="Gardner A.V."/>
            <person name="Bailey M.E."/>
            <person name="Deus L.M."/>
            <person name="Earl A.S."/>
            <person name="Gibby P.D."/>
            <person name="Hartmann K.A."/>
            <person name="Liu J.E."/>
            <person name="Manci A.M."/>
            <person name="Nielsen D.A."/>
            <person name="Solomon M.B."/>
            <person name="Breakwell D.P."/>
            <person name="Burnett S.H."/>
            <person name="Grose J.H."/>
        </authorList>
    </citation>
    <scope>NUCLEOTIDE SEQUENCE [LARGE SCALE GENOMIC DNA]</scope>
    <source>
        <strain evidence="1 2">16</strain>
    </source>
</reference>
<dbReference type="RefSeq" id="WP_054359378.1">
    <property type="nucleotide sequence ID" value="NZ_LJYW01000001.1"/>
</dbReference>
<sequence length="73" mass="7883">MPVVTVRARGITLERLVFKVAGGLVPGLVERTLEANPDLAQASDELVVGTRIVIPEVGELERARTIPPLRLVD</sequence>
<evidence type="ECO:0008006" key="3">
    <source>
        <dbReference type="Google" id="ProtNLM"/>
    </source>
</evidence>
<protein>
    <recommendedName>
        <fullName evidence="3">Phage tail protein</fullName>
    </recommendedName>
</protein>
<comment type="caution">
    <text evidence="1">The sequence shown here is derived from an EMBL/GenBank/DDBJ whole genome shotgun (WGS) entry which is preliminary data.</text>
</comment>
<organism evidence="1 2">
    <name type="scientific">Prosthecodimorpha hirschii</name>
    <dbReference type="NCBI Taxonomy" id="665126"/>
    <lineage>
        <taxon>Bacteria</taxon>
        <taxon>Pseudomonadati</taxon>
        <taxon>Pseudomonadota</taxon>
        <taxon>Alphaproteobacteria</taxon>
        <taxon>Hyphomicrobiales</taxon>
        <taxon>Ancalomicrobiaceae</taxon>
        <taxon>Prosthecodimorpha</taxon>
    </lineage>
</organism>
<dbReference type="InterPro" id="IPR008861">
    <property type="entry name" value="GpX-like"/>
</dbReference>
<reference evidence="1 2" key="2">
    <citation type="submission" date="2015-10" db="EMBL/GenBank/DDBJ databases">
        <title>Draft Genome Sequence of Prosthecomicrobium hirschii ATCC 27832.</title>
        <authorList>
            <person name="Daniel J."/>
            <person name="Givan S.A."/>
            <person name="Brun Y.V."/>
            <person name="Brown P.J."/>
        </authorList>
    </citation>
    <scope>NUCLEOTIDE SEQUENCE [LARGE SCALE GENOMIC DNA]</scope>
    <source>
        <strain evidence="1 2">16</strain>
    </source>
</reference>